<keyword evidence="2" id="KW-1185">Reference proteome</keyword>
<dbReference type="Proteomes" id="UP000647172">
    <property type="component" value="Unassembled WGS sequence"/>
</dbReference>
<proteinExistence type="predicted"/>
<dbReference type="AlphaFoldDB" id="A0A919JLF0"/>
<dbReference type="SUPFAM" id="SSF56112">
    <property type="entry name" value="Protein kinase-like (PK-like)"/>
    <property type="match status" value="1"/>
</dbReference>
<gene>
    <name evidence="1" type="ORF">Ani05nite_50910</name>
</gene>
<organism evidence="1 2">
    <name type="scientific">Actinoplanes nipponensis</name>
    <dbReference type="NCBI Taxonomy" id="135950"/>
    <lineage>
        <taxon>Bacteria</taxon>
        <taxon>Bacillati</taxon>
        <taxon>Actinomycetota</taxon>
        <taxon>Actinomycetes</taxon>
        <taxon>Micromonosporales</taxon>
        <taxon>Micromonosporaceae</taxon>
        <taxon>Actinoplanes</taxon>
    </lineage>
</organism>
<protein>
    <recommendedName>
        <fullName evidence="3">Aminoglycoside phosphotransferase</fullName>
    </recommendedName>
</protein>
<sequence length="268" mass="29434">MVIVRTRYESLPLTVRSLIEESTGSVLAVEPVEGGLNNALSARLRTAGGEFFVKGLPADHRWVWTQQREADLAPHLKFVAPSLVTHVVARGWDVLVFAAVTARPADYRPGSPDVRVVAGLLQQLATIAAPPLELRRAEQRLAAYVERPDDAALFAGDALLHTDWNNTNVLIGERTWLVDWGWATRGAAWLDAAYWIIWLIAAGHQPDAAEGIAARVPAFAVAPIAAVTAFAEANERLWAETAGTGVDEWTSRLHKANQAWVRHRHDVR</sequence>
<dbReference type="EMBL" id="BOMQ01000060">
    <property type="protein sequence ID" value="GIE51557.1"/>
    <property type="molecule type" value="Genomic_DNA"/>
</dbReference>
<evidence type="ECO:0008006" key="3">
    <source>
        <dbReference type="Google" id="ProtNLM"/>
    </source>
</evidence>
<dbReference type="Gene3D" id="3.90.1200.10">
    <property type="match status" value="1"/>
</dbReference>
<dbReference type="InterPro" id="IPR011009">
    <property type="entry name" value="Kinase-like_dom_sf"/>
</dbReference>
<dbReference type="RefSeq" id="WP_203772203.1">
    <property type="nucleotide sequence ID" value="NZ_BAAAYJ010000099.1"/>
</dbReference>
<evidence type="ECO:0000313" key="2">
    <source>
        <dbReference type="Proteomes" id="UP000647172"/>
    </source>
</evidence>
<name>A0A919JLF0_9ACTN</name>
<comment type="caution">
    <text evidence="1">The sequence shown here is derived from an EMBL/GenBank/DDBJ whole genome shotgun (WGS) entry which is preliminary data.</text>
</comment>
<reference evidence="1" key="1">
    <citation type="submission" date="2021-01" db="EMBL/GenBank/DDBJ databases">
        <title>Whole genome shotgun sequence of Actinoplanes nipponensis NBRC 14063.</title>
        <authorList>
            <person name="Komaki H."/>
            <person name="Tamura T."/>
        </authorList>
    </citation>
    <scope>NUCLEOTIDE SEQUENCE</scope>
    <source>
        <strain evidence="1">NBRC 14063</strain>
    </source>
</reference>
<evidence type="ECO:0000313" key="1">
    <source>
        <dbReference type="EMBL" id="GIE51557.1"/>
    </source>
</evidence>
<accession>A0A919JLF0</accession>